<dbReference type="RefSeq" id="WP_188779696.1">
    <property type="nucleotide sequence ID" value="NZ_BMKQ01000001.1"/>
</dbReference>
<name>A0A917F2H1_9ACTN</name>
<protein>
    <recommendedName>
        <fullName evidence="6">ABC-2 type transporter transmembrane domain-containing protein</fullName>
    </recommendedName>
</protein>
<sequence>MTNPTTTRGLWQVVARREMATALRSKSFLISGAVLVVAIVAMIVVSGFLNGRPHDDTVAVVDGTGQRAVEAASGIADRLQEDTTVTADRVADRGAAERAVRSGDADAALLPTRDGYEVVGDDDVDSTLAQALQSAVPATVLSANAADQDVDLAKLQAGTQTTQRLLDAGPEDEGVRTAASYVFVVLFFVTAIGFGMQIATSVTQEKESRVVEILAAAVPIRALLWGKVLGWSVLALAQVVVLGVAATIALVATGQTGALGPIAPALGWYVVFFVLGFVALSSLWAAAGSLASRQQDLQSTTAPAQMLLFVPYIVAFVAGEGVKTVVSMLPIASTMLMPGRLAEGSVPLWQLLVALALTVLAAVLLIRVGARIYERSLLRTGGKLGFGEALRLSDEREPATR</sequence>
<evidence type="ECO:0000256" key="4">
    <source>
        <dbReference type="ARBA" id="ARBA00023136"/>
    </source>
</evidence>
<evidence type="ECO:0000256" key="5">
    <source>
        <dbReference type="SAM" id="Phobius"/>
    </source>
</evidence>
<evidence type="ECO:0000313" key="8">
    <source>
        <dbReference type="Proteomes" id="UP000649179"/>
    </source>
</evidence>
<keyword evidence="2 5" id="KW-0812">Transmembrane</keyword>
<dbReference type="AlphaFoldDB" id="A0A917F2H1"/>
<comment type="subcellular location">
    <subcellularLocation>
        <location evidence="1">Membrane</location>
        <topology evidence="1">Multi-pass membrane protein</topology>
    </subcellularLocation>
</comment>
<feature type="transmembrane region" description="Helical" evidence="5">
    <location>
        <begin position="266"/>
        <end position="286"/>
    </location>
</feature>
<dbReference type="EMBL" id="BMKQ01000001">
    <property type="protein sequence ID" value="GGF46550.1"/>
    <property type="molecule type" value="Genomic_DNA"/>
</dbReference>
<feature type="transmembrane region" description="Helical" evidence="5">
    <location>
        <begin position="27"/>
        <end position="49"/>
    </location>
</feature>
<comment type="caution">
    <text evidence="7">The sequence shown here is derived from an EMBL/GenBank/DDBJ whole genome shotgun (WGS) entry which is preliminary data.</text>
</comment>
<feature type="transmembrane region" description="Helical" evidence="5">
    <location>
        <begin position="228"/>
        <end position="254"/>
    </location>
</feature>
<evidence type="ECO:0000259" key="6">
    <source>
        <dbReference type="Pfam" id="PF12698"/>
    </source>
</evidence>
<proteinExistence type="predicted"/>
<evidence type="ECO:0000313" key="7">
    <source>
        <dbReference type="EMBL" id="GGF46550.1"/>
    </source>
</evidence>
<feature type="transmembrane region" description="Helical" evidence="5">
    <location>
        <begin position="178"/>
        <end position="199"/>
    </location>
</feature>
<dbReference type="PANTHER" id="PTHR43471:SF3">
    <property type="entry name" value="ABC TRANSPORTER PERMEASE PROTEIN NATB"/>
    <property type="match status" value="1"/>
</dbReference>
<keyword evidence="4 5" id="KW-0472">Membrane</keyword>
<dbReference type="PANTHER" id="PTHR43471">
    <property type="entry name" value="ABC TRANSPORTER PERMEASE"/>
    <property type="match status" value="1"/>
</dbReference>
<keyword evidence="8" id="KW-1185">Reference proteome</keyword>
<reference evidence="7" key="1">
    <citation type="journal article" date="2014" name="Int. J. Syst. Evol. Microbiol.">
        <title>Complete genome sequence of Corynebacterium casei LMG S-19264T (=DSM 44701T), isolated from a smear-ripened cheese.</title>
        <authorList>
            <consortium name="US DOE Joint Genome Institute (JGI-PGF)"/>
            <person name="Walter F."/>
            <person name="Albersmeier A."/>
            <person name="Kalinowski J."/>
            <person name="Ruckert C."/>
        </authorList>
    </citation>
    <scope>NUCLEOTIDE SEQUENCE</scope>
    <source>
        <strain evidence="7">CGMCC 1.16067</strain>
    </source>
</reference>
<evidence type="ECO:0000256" key="1">
    <source>
        <dbReference type="ARBA" id="ARBA00004141"/>
    </source>
</evidence>
<dbReference type="InterPro" id="IPR013525">
    <property type="entry name" value="ABC2_TM"/>
</dbReference>
<dbReference type="Proteomes" id="UP000649179">
    <property type="component" value="Unassembled WGS sequence"/>
</dbReference>
<evidence type="ECO:0000256" key="3">
    <source>
        <dbReference type="ARBA" id="ARBA00022989"/>
    </source>
</evidence>
<accession>A0A917F2H1</accession>
<dbReference type="GO" id="GO:0140359">
    <property type="term" value="F:ABC-type transporter activity"/>
    <property type="evidence" value="ECO:0007669"/>
    <property type="project" value="InterPro"/>
</dbReference>
<evidence type="ECO:0000256" key="2">
    <source>
        <dbReference type="ARBA" id="ARBA00022692"/>
    </source>
</evidence>
<organism evidence="7 8">
    <name type="scientific">Marmoricola endophyticus</name>
    <dbReference type="NCBI Taxonomy" id="2040280"/>
    <lineage>
        <taxon>Bacteria</taxon>
        <taxon>Bacillati</taxon>
        <taxon>Actinomycetota</taxon>
        <taxon>Actinomycetes</taxon>
        <taxon>Propionibacteriales</taxon>
        <taxon>Nocardioidaceae</taxon>
        <taxon>Marmoricola</taxon>
    </lineage>
</organism>
<dbReference type="GO" id="GO:0016020">
    <property type="term" value="C:membrane"/>
    <property type="evidence" value="ECO:0007669"/>
    <property type="project" value="UniProtKB-SubCell"/>
</dbReference>
<gene>
    <name evidence="7" type="ORF">GCM10011519_20650</name>
</gene>
<feature type="transmembrane region" description="Helical" evidence="5">
    <location>
        <begin position="307"/>
        <end position="329"/>
    </location>
</feature>
<keyword evidence="3 5" id="KW-1133">Transmembrane helix</keyword>
<feature type="transmembrane region" description="Helical" evidence="5">
    <location>
        <begin position="349"/>
        <end position="370"/>
    </location>
</feature>
<dbReference type="Pfam" id="PF12698">
    <property type="entry name" value="ABC2_membrane_3"/>
    <property type="match status" value="1"/>
</dbReference>
<feature type="domain" description="ABC-2 type transporter transmembrane" evidence="6">
    <location>
        <begin position="26"/>
        <end position="366"/>
    </location>
</feature>
<reference evidence="7" key="2">
    <citation type="submission" date="2020-09" db="EMBL/GenBank/DDBJ databases">
        <authorList>
            <person name="Sun Q."/>
            <person name="Zhou Y."/>
        </authorList>
    </citation>
    <scope>NUCLEOTIDE SEQUENCE</scope>
    <source>
        <strain evidence="7">CGMCC 1.16067</strain>
    </source>
</reference>